<keyword evidence="1" id="KW-0479">Metal-binding</keyword>
<dbReference type="CDD" id="cd16461">
    <property type="entry name" value="RING-H2_EL5-like"/>
    <property type="match status" value="1"/>
</dbReference>
<feature type="region of interest" description="Disordered" evidence="5">
    <location>
        <begin position="1014"/>
        <end position="1077"/>
    </location>
</feature>
<feature type="region of interest" description="Disordered" evidence="5">
    <location>
        <begin position="1"/>
        <end position="48"/>
    </location>
</feature>
<feature type="compositionally biased region" description="Low complexity" evidence="5">
    <location>
        <begin position="748"/>
        <end position="795"/>
    </location>
</feature>
<feature type="compositionally biased region" description="Polar residues" evidence="5">
    <location>
        <begin position="511"/>
        <end position="542"/>
    </location>
</feature>
<evidence type="ECO:0000259" key="6">
    <source>
        <dbReference type="PROSITE" id="PS50089"/>
    </source>
</evidence>
<keyword evidence="2 4" id="KW-0863">Zinc-finger</keyword>
<protein>
    <recommendedName>
        <fullName evidence="6">RING-type domain-containing protein</fullName>
    </recommendedName>
</protein>
<dbReference type="SUPFAM" id="SSF57850">
    <property type="entry name" value="RING/U-box"/>
    <property type="match status" value="1"/>
</dbReference>
<name>A0AAV5QSW5_9ASCO</name>
<feature type="compositionally biased region" description="Low complexity" evidence="5">
    <location>
        <begin position="12"/>
        <end position="40"/>
    </location>
</feature>
<feature type="region of interest" description="Disordered" evidence="5">
    <location>
        <begin position="279"/>
        <end position="308"/>
    </location>
</feature>
<feature type="compositionally biased region" description="Low complexity" evidence="5">
    <location>
        <begin position="459"/>
        <end position="482"/>
    </location>
</feature>
<dbReference type="GO" id="GO:0008270">
    <property type="term" value="F:zinc ion binding"/>
    <property type="evidence" value="ECO:0007669"/>
    <property type="project" value="UniProtKB-KW"/>
</dbReference>
<feature type="compositionally biased region" description="Polar residues" evidence="5">
    <location>
        <begin position="400"/>
        <end position="441"/>
    </location>
</feature>
<sequence length="1093" mass="119983">MSNSINNTADCNSAGSSSSRTPNSRNNNGNSSFPSPLPSSTRQLSTANSTLSLGSSFITNDSSKKKKKWRRNFNDLITVRRKDLPDYESKERMITQQMASTANLQKKKDIPTMAVAAASSSVTTPSSKSMASQSNRKGLFKSMKKFGKSQVSVDGPSNMLDIEDEDYIRQNYFPDINGHHDVASGNNNKRLSDEIESYQISHAHNSSESSSLLNNLYTDHLGSTRPRETLNQSDDDNDLPFLVEALSNSGIVVPGSIERRSRESVHEIGNSKEFFKDKDPISADSADSTTSPVSRYFDTSNHINNDHRSHYQNKRASDITMDETRNPRTIFSSPPMSNDFDASDLQDYGNSRYPVALQDFLSDDNESTNNYGITDENIKQSELVSQNGSIQPLAVQNTMHSNTNGSYQENGTSTLENSDPNPAVVSPTNMATGNEIQTGGVSSKKRGFNPFSRLKPRLNILSGNRSISGSSSLSAETSISNNDNQTAASTGDSSAPQNENRGTRRDGSLLPSLNLSNARSHLSRFNSPMNSPINGSFSASNASTPTNGNFNQNNSSTNDLDNTSGFQHQARVLSRLLEQSAVSTLRNLIGDYNGEDGTRIDNRNRNRGLTSRVPTLRFEDGSDSNFAEFTMALQGTLLANELSNSVRLQMDRERRERQNQQNGPSAENDDNESENPESSTANDTSDDNATSLEPTAEDLRTQSMSFFRAFRFSSRRSTIDGEDDQEQVPVLILGVRSGLPEEIDRFNNNRNNNNSRSNNNSNNNNSGDSSDDAINNSNSQATPANEGGNPNNANNNGGGSGMSFFRNRNHRSRFRLENSRNSRRLEEIAQSYDQRTRARNENAHGAQRSWVIFVMGHSFPPDHAVLSAPTIMSENPTYDDLLALQAMLGRVKPLVATQEDVDRSGGLLKIVVDDVSGIKNSIIEEDQDNDEESDYESGDEGLEGHKRNEIATIKVVSNDSCPVCLCEYEDEDACRKLRACGHFFHQECIDQWLITGRNSCPLCRKKGVAVKKKKNNEGNTGTTTTTTTTGEINSIGGNTNNPELDFSDSGNITDTIPGPTITSSSSDGPEISHGITFDRDMPLTARDSWYVSS</sequence>
<feature type="compositionally biased region" description="Polar residues" evidence="5">
    <location>
        <begin position="680"/>
        <end position="693"/>
    </location>
</feature>
<evidence type="ECO:0000256" key="5">
    <source>
        <dbReference type="SAM" id="MobiDB-lite"/>
    </source>
</evidence>
<dbReference type="Pfam" id="PF13639">
    <property type="entry name" value="zf-RING_2"/>
    <property type="match status" value="1"/>
</dbReference>
<dbReference type="SMART" id="SM00184">
    <property type="entry name" value="RING"/>
    <property type="match status" value="1"/>
</dbReference>
<accession>A0AAV5QSW5</accession>
<proteinExistence type="predicted"/>
<feature type="compositionally biased region" description="Low complexity" evidence="5">
    <location>
        <begin position="1017"/>
        <end position="1041"/>
    </location>
</feature>
<comment type="caution">
    <text evidence="7">The sequence shown here is derived from an EMBL/GenBank/DDBJ whole genome shotgun (WGS) entry which is preliminary data.</text>
</comment>
<feature type="region of interest" description="Disordered" evidence="5">
    <location>
        <begin position="743"/>
        <end position="806"/>
    </location>
</feature>
<reference evidence="7 8" key="1">
    <citation type="journal article" date="2023" name="Elife">
        <title>Identification of key yeast species and microbe-microbe interactions impacting larval growth of Drosophila in the wild.</title>
        <authorList>
            <person name="Mure A."/>
            <person name="Sugiura Y."/>
            <person name="Maeda R."/>
            <person name="Honda K."/>
            <person name="Sakurai N."/>
            <person name="Takahashi Y."/>
            <person name="Watada M."/>
            <person name="Katoh T."/>
            <person name="Gotoh A."/>
            <person name="Gotoh Y."/>
            <person name="Taniguchi I."/>
            <person name="Nakamura K."/>
            <person name="Hayashi T."/>
            <person name="Katayama T."/>
            <person name="Uemura T."/>
            <person name="Hattori Y."/>
        </authorList>
    </citation>
    <scope>NUCLEOTIDE SEQUENCE [LARGE SCALE GENOMIC DNA]</scope>
    <source>
        <strain evidence="7 8">SC-9</strain>
    </source>
</reference>
<dbReference type="PANTHER" id="PTHR14155:SF627">
    <property type="entry name" value="OS06G0192800 PROTEIN"/>
    <property type="match status" value="1"/>
</dbReference>
<dbReference type="InterPro" id="IPR053238">
    <property type="entry name" value="RING-H2_zinc_finger"/>
</dbReference>
<feature type="compositionally biased region" description="Polar residues" evidence="5">
    <location>
        <begin position="1"/>
        <end position="11"/>
    </location>
</feature>
<feature type="compositionally biased region" description="Polar residues" evidence="5">
    <location>
        <begin position="285"/>
        <end position="303"/>
    </location>
</feature>
<feature type="region of interest" description="Disordered" evidence="5">
    <location>
        <begin position="924"/>
        <end position="943"/>
    </location>
</feature>
<dbReference type="InterPro" id="IPR001841">
    <property type="entry name" value="Znf_RING"/>
</dbReference>
<evidence type="ECO:0000256" key="2">
    <source>
        <dbReference type="ARBA" id="ARBA00022771"/>
    </source>
</evidence>
<feature type="compositionally biased region" description="Low complexity" evidence="5">
    <location>
        <begin position="1052"/>
        <end position="1069"/>
    </location>
</feature>
<evidence type="ECO:0000256" key="4">
    <source>
        <dbReference type="PROSITE-ProRule" id="PRU00175"/>
    </source>
</evidence>
<dbReference type="RefSeq" id="XP_064855009.1">
    <property type="nucleotide sequence ID" value="XM_064998937.1"/>
</dbReference>
<gene>
    <name evidence="7" type="ORF">DASC09_053380</name>
</gene>
<feature type="compositionally biased region" description="Polar residues" evidence="5">
    <location>
        <begin position="483"/>
        <end position="500"/>
    </location>
</feature>
<dbReference type="InterPro" id="IPR013083">
    <property type="entry name" value="Znf_RING/FYVE/PHD"/>
</dbReference>
<dbReference type="AlphaFoldDB" id="A0AAV5QSW5"/>
<dbReference type="EMBL" id="BTFZ01000013">
    <property type="protein sequence ID" value="GMM38013.1"/>
    <property type="molecule type" value="Genomic_DNA"/>
</dbReference>
<evidence type="ECO:0000256" key="1">
    <source>
        <dbReference type="ARBA" id="ARBA00022723"/>
    </source>
</evidence>
<dbReference type="PROSITE" id="PS50089">
    <property type="entry name" value="ZF_RING_2"/>
    <property type="match status" value="1"/>
</dbReference>
<evidence type="ECO:0000313" key="7">
    <source>
        <dbReference type="EMBL" id="GMM38013.1"/>
    </source>
</evidence>
<organism evidence="7 8">
    <name type="scientific">Saccharomycopsis crataegensis</name>
    <dbReference type="NCBI Taxonomy" id="43959"/>
    <lineage>
        <taxon>Eukaryota</taxon>
        <taxon>Fungi</taxon>
        <taxon>Dikarya</taxon>
        <taxon>Ascomycota</taxon>
        <taxon>Saccharomycotina</taxon>
        <taxon>Saccharomycetes</taxon>
        <taxon>Saccharomycopsidaceae</taxon>
        <taxon>Saccharomycopsis</taxon>
    </lineage>
</organism>
<feature type="domain" description="RING-type" evidence="6">
    <location>
        <begin position="961"/>
        <end position="1004"/>
    </location>
</feature>
<feature type="region of interest" description="Disordered" evidence="5">
    <location>
        <begin position="400"/>
        <end position="563"/>
    </location>
</feature>
<dbReference type="GeneID" id="90075988"/>
<feature type="compositionally biased region" description="Acidic residues" evidence="5">
    <location>
        <begin position="924"/>
        <end position="941"/>
    </location>
</feature>
<keyword evidence="3" id="KW-0862">Zinc</keyword>
<keyword evidence="8" id="KW-1185">Reference proteome</keyword>
<feature type="region of interest" description="Disordered" evidence="5">
    <location>
        <begin position="651"/>
        <end position="700"/>
    </location>
</feature>
<dbReference type="Gene3D" id="3.30.40.10">
    <property type="entry name" value="Zinc/RING finger domain, C3HC4 (zinc finger)"/>
    <property type="match status" value="1"/>
</dbReference>
<dbReference type="Proteomes" id="UP001360560">
    <property type="component" value="Unassembled WGS sequence"/>
</dbReference>
<evidence type="ECO:0000256" key="3">
    <source>
        <dbReference type="ARBA" id="ARBA00022833"/>
    </source>
</evidence>
<feature type="compositionally biased region" description="Low complexity" evidence="5">
    <location>
        <begin position="543"/>
        <end position="563"/>
    </location>
</feature>
<dbReference type="PANTHER" id="PTHR14155">
    <property type="entry name" value="RING FINGER DOMAIN-CONTAINING"/>
    <property type="match status" value="1"/>
</dbReference>
<evidence type="ECO:0000313" key="8">
    <source>
        <dbReference type="Proteomes" id="UP001360560"/>
    </source>
</evidence>